<name>A0A5J4LU07_9ACTN</name>
<accession>A0A5J4LU07</accession>
<organism evidence="4 5">
    <name type="scientific">Streptomyces angustmyceticus</name>
    <dbReference type="NCBI Taxonomy" id="285578"/>
    <lineage>
        <taxon>Bacteria</taxon>
        <taxon>Bacillati</taxon>
        <taxon>Actinomycetota</taxon>
        <taxon>Actinomycetes</taxon>
        <taxon>Kitasatosporales</taxon>
        <taxon>Streptomycetaceae</taxon>
        <taxon>Streptomyces</taxon>
    </lineage>
</organism>
<dbReference type="AlphaFoldDB" id="A0A5J4LU07"/>
<reference evidence="4 5" key="1">
    <citation type="submission" date="2019-10" db="EMBL/GenBank/DDBJ databases">
        <title>Whole genome shotgun sequence of Streptomyces angustmyceticus NBRC 3934.</title>
        <authorList>
            <person name="Hosoyama A."/>
            <person name="Ichikawa N."/>
            <person name="Kimura A."/>
            <person name="Kitahashi Y."/>
            <person name="Komaki H."/>
            <person name="Uohara A."/>
        </authorList>
    </citation>
    <scope>NUCLEOTIDE SEQUENCE [LARGE SCALE GENOMIC DNA]</scope>
    <source>
        <strain evidence="4 5">NBRC 3934</strain>
    </source>
</reference>
<feature type="region of interest" description="Disordered" evidence="2">
    <location>
        <begin position="228"/>
        <end position="247"/>
    </location>
</feature>
<dbReference type="GO" id="GO:0006355">
    <property type="term" value="P:regulation of DNA-templated transcription"/>
    <property type="evidence" value="ECO:0007669"/>
    <property type="project" value="InterPro"/>
</dbReference>
<evidence type="ECO:0000256" key="2">
    <source>
        <dbReference type="SAM" id="MobiDB-lite"/>
    </source>
</evidence>
<proteinExistence type="predicted"/>
<feature type="domain" description="HTH luxR-type" evidence="3">
    <location>
        <begin position="155"/>
        <end position="220"/>
    </location>
</feature>
<comment type="caution">
    <text evidence="4">The sequence shown here is derived from an EMBL/GenBank/DDBJ whole genome shotgun (WGS) entry which is preliminary data.</text>
</comment>
<dbReference type="InterPro" id="IPR000792">
    <property type="entry name" value="Tscrpt_reg_LuxR_C"/>
</dbReference>
<dbReference type="PANTHER" id="PTHR43214:SF43">
    <property type="entry name" value="TWO-COMPONENT RESPONSE REGULATOR"/>
    <property type="match status" value="1"/>
</dbReference>
<evidence type="ECO:0000259" key="3">
    <source>
        <dbReference type="PROSITE" id="PS50043"/>
    </source>
</evidence>
<dbReference type="GO" id="GO:0003677">
    <property type="term" value="F:DNA binding"/>
    <property type="evidence" value="ECO:0007669"/>
    <property type="project" value="UniProtKB-KW"/>
</dbReference>
<dbReference type="EMBL" id="BLAG01000022">
    <property type="protein sequence ID" value="GES33865.1"/>
    <property type="molecule type" value="Genomic_DNA"/>
</dbReference>
<protein>
    <submittedName>
        <fullName evidence="4">DNA-binding response regulator</fullName>
    </submittedName>
</protein>
<dbReference type="SMART" id="SM00421">
    <property type="entry name" value="HTH_LUXR"/>
    <property type="match status" value="1"/>
</dbReference>
<dbReference type="Pfam" id="PF00196">
    <property type="entry name" value="GerE"/>
    <property type="match status" value="1"/>
</dbReference>
<keyword evidence="5" id="KW-1185">Reference proteome</keyword>
<dbReference type="Proteomes" id="UP000325598">
    <property type="component" value="Unassembled WGS sequence"/>
</dbReference>
<dbReference type="RefSeq" id="WP_223660145.1">
    <property type="nucleotide sequence ID" value="NZ_BLAG01000022.1"/>
</dbReference>
<dbReference type="PRINTS" id="PR00038">
    <property type="entry name" value="HTHLUXR"/>
</dbReference>
<keyword evidence="1 4" id="KW-0238">DNA-binding</keyword>
<dbReference type="Gene3D" id="3.40.50.2300">
    <property type="match status" value="1"/>
</dbReference>
<dbReference type="InterPro" id="IPR016032">
    <property type="entry name" value="Sig_transdc_resp-reg_C-effctor"/>
</dbReference>
<evidence type="ECO:0000256" key="1">
    <source>
        <dbReference type="ARBA" id="ARBA00023125"/>
    </source>
</evidence>
<dbReference type="InterPro" id="IPR039420">
    <property type="entry name" value="WalR-like"/>
</dbReference>
<sequence length="247" mass="25756">MLRHSAAPPDSAAPPAVFLAIPNELQRFGMVGMLRSVESAGHCTAHATLADAVAAVRDPRGSILLTTPDAVDPAGEVALRRAAHGGLRILLLLPDAEDATLGQAGILPGASLLVCDDLSTRTLTESLAATAAGETYVPAALTHTLLRRAGHGEVRAGGAPRLTPRERETLVLLVDGYSNKQIARRLRISEHGAKRLVANILAKLNCPNRTLAAARALREGLCAERTGPSTAFPHTGPVPVPDTVAGW</sequence>
<dbReference type="CDD" id="cd06170">
    <property type="entry name" value="LuxR_C_like"/>
    <property type="match status" value="1"/>
</dbReference>
<dbReference type="PROSITE" id="PS50043">
    <property type="entry name" value="HTH_LUXR_2"/>
    <property type="match status" value="1"/>
</dbReference>
<dbReference type="SUPFAM" id="SSF46894">
    <property type="entry name" value="C-terminal effector domain of the bipartite response regulators"/>
    <property type="match status" value="1"/>
</dbReference>
<gene>
    <name evidence="4" type="ORF">San01_63530</name>
</gene>
<evidence type="ECO:0000313" key="4">
    <source>
        <dbReference type="EMBL" id="GES33865.1"/>
    </source>
</evidence>
<dbReference type="GeneID" id="96753334"/>
<evidence type="ECO:0000313" key="5">
    <source>
        <dbReference type="Proteomes" id="UP000325598"/>
    </source>
</evidence>
<dbReference type="PANTHER" id="PTHR43214">
    <property type="entry name" value="TWO-COMPONENT RESPONSE REGULATOR"/>
    <property type="match status" value="1"/>
</dbReference>